<proteinExistence type="predicted"/>
<sequence length="320" mass="35884">MADAAIIYNTETPFTHDAADIIVRSMSDNVDFPVQKAFLAAASVVFQDMFSLPQNESHIGSGFSAGNMKNGLHIMTLDEDEETLGTLLRMCYPRWMVIDCEPLFPTLEHTLAVFTAAKKYAMDGVEREVRAVLVAPRFIEQNPLRAFALVMRDNLYDEAKTCARYTLRTPILSKVYMPELEYITAGAYYRLQKYHVLCGIAAEGVSQDLRWITNESGTWFECALCRGNSVVGISGDRRKWVAKWWADFMVEAKNALRERPCGATVGIGSEVVQMAIEKANVCVTCRSKVFREMFQFCTLFSAEVEKAIDTVEVEFGAPLG</sequence>
<dbReference type="SMART" id="SM00225">
    <property type="entry name" value="BTB"/>
    <property type="match status" value="1"/>
</dbReference>
<name>A0A8H6Z451_9AGAR</name>
<evidence type="ECO:0000259" key="1">
    <source>
        <dbReference type="PROSITE" id="PS50097"/>
    </source>
</evidence>
<dbReference type="EMBL" id="JACAZH010000004">
    <property type="protein sequence ID" value="KAF7370487.1"/>
    <property type="molecule type" value="Genomic_DNA"/>
</dbReference>
<dbReference type="InterPro" id="IPR000210">
    <property type="entry name" value="BTB/POZ_dom"/>
</dbReference>
<protein>
    <recommendedName>
        <fullName evidence="1">BTB domain-containing protein</fullName>
    </recommendedName>
</protein>
<dbReference type="Pfam" id="PF00651">
    <property type="entry name" value="BTB"/>
    <property type="match status" value="1"/>
</dbReference>
<evidence type="ECO:0000313" key="3">
    <source>
        <dbReference type="Proteomes" id="UP000623467"/>
    </source>
</evidence>
<accession>A0A8H6Z451</accession>
<dbReference type="CDD" id="cd18186">
    <property type="entry name" value="BTB_POZ_ZBTB_KLHL-like"/>
    <property type="match status" value="1"/>
</dbReference>
<keyword evidence="3" id="KW-1185">Reference proteome</keyword>
<comment type="caution">
    <text evidence="2">The sequence shown here is derived from an EMBL/GenBank/DDBJ whole genome shotgun (WGS) entry which is preliminary data.</text>
</comment>
<dbReference type="Proteomes" id="UP000623467">
    <property type="component" value="Unassembled WGS sequence"/>
</dbReference>
<organism evidence="2 3">
    <name type="scientific">Mycena sanguinolenta</name>
    <dbReference type="NCBI Taxonomy" id="230812"/>
    <lineage>
        <taxon>Eukaryota</taxon>
        <taxon>Fungi</taxon>
        <taxon>Dikarya</taxon>
        <taxon>Basidiomycota</taxon>
        <taxon>Agaricomycotina</taxon>
        <taxon>Agaricomycetes</taxon>
        <taxon>Agaricomycetidae</taxon>
        <taxon>Agaricales</taxon>
        <taxon>Marasmiineae</taxon>
        <taxon>Mycenaceae</taxon>
        <taxon>Mycena</taxon>
    </lineage>
</organism>
<dbReference type="SUPFAM" id="SSF54695">
    <property type="entry name" value="POZ domain"/>
    <property type="match status" value="1"/>
</dbReference>
<dbReference type="Gene3D" id="3.30.710.10">
    <property type="entry name" value="Potassium Channel Kv1.1, Chain A"/>
    <property type="match status" value="1"/>
</dbReference>
<dbReference type="OrthoDB" id="3357985at2759"/>
<gene>
    <name evidence="2" type="ORF">MSAN_00680500</name>
</gene>
<evidence type="ECO:0000313" key="2">
    <source>
        <dbReference type="EMBL" id="KAF7370487.1"/>
    </source>
</evidence>
<dbReference type="PROSITE" id="PS50097">
    <property type="entry name" value="BTB"/>
    <property type="match status" value="1"/>
</dbReference>
<feature type="domain" description="BTB" evidence="1">
    <location>
        <begin position="19"/>
        <end position="100"/>
    </location>
</feature>
<reference evidence="2" key="1">
    <citation type="submission" date="2020-05" db="EMBL/GenBank/DDBJ databases">
        <title>Mycena genomes resolve the evolution of fungal bioluminescence.</title>
        <authorList>
            <person name="Tsai I.J."/>
        </authorList>
    </citation>
    <scope>NUCLEOTIDE SEQUENCE</scope>
    <source>
        <strain evidence="2">160909Yilan</strain>
    </source>
</reference>
<dbReference type="InterPro" id="IPR011333">
    <property type="entry name" value="SKP1/BTB/POZ_sf"/>
</dbReference>
<dbReference type="AlphaFoldDB" id="A0A8H6Z451"/>